<evidence type="ECO:0000313" key="2">
    <source>
        <dbReference type="Proteomes" id="UP000540128"/>
    </source>
</evidence>
<name>A0A7Y6KIY1_9ACTN</name>
<accession>A0A7Y6KIY1</accession>
<evidence type="ECO:0000313" key="1">
    <source>
        <dbReference type="EMBL" id="NUV31868.1"/>
    </source>
</evidence>
<sequence>MARLLGGMEAGLSGPLVTAARPARDISPEAHRYAFATWYASVPEPVPVAGRLYEQVRSPDHWVPYAPTPGRCSTG</sequence>
<dbReference type="Proteomes" id="UP000540128">
    <property type="component" value="Unassembled WGS sequence"/>
</dbReference>
<reference evidence="1 2" key="1">
    <citation type="submission" date="2020-03" db="EMBL/GenBank/DDBJ databases">
        <title>Complete genome sequence of sixteen Streptomyces strains facilitates identification of candidate genes involved in plant growth-promotion in grain legumes and cereals.</title>
        <authorList>
            <person name="Gopalakrishnan S."/>
            <person name="Thakur V."/>
            <person name="Saxena R."/>
            <person name="Vadlamudi S."/>
            <person name="Purohit S."/>
            <person name="Kumar V."/>
            <person name="Rathore A."/>
            <person name="Chitikineni A."/>
            <person name="Varshney R.K."/>
        </authorList>
    </citation>
    <scope>NUCLEOTIDE SEQUENCE [LARGE SCALE GENOMIC DNA]</scope>
    <source>
        <strain evidence="1 2">KAI-180</strain>
    </source>
</reference>
<gene>
    <name evidence="1" type="ORF">G6W59_26855</name>
</gene>
<keyword evidence="2" id="KW-1185">Reference proteome</keyword>
<comment type="caution">
    <text evidence="1">The sequence shown here is derived from an EMBL/GenBank/DDBJ whole genome shotgun (WGS) entry which is preliminary data.</text>
</comment>
<dbReference type="EMBL" id="JAANNT010000033">
    <property type="protein sequence ID" value="NUV31868.1"/>
    <property type="molecule type" value="Genomic_DNA"/>
</dbReference>
<proteinExistence type="predicted"/>
<organism evidence="1 2">
    <name type="scientific">Streptomyces odorifer</name>
    <dbReference type="NCBI Taxonomy" id="53450"/>
    <lineage>
        <taxon>Bacteria</taxon>
        <taxon>Bacillati</taxon>
        <taxon>Actinomycetota</taxon>
        <taxon>Actinomycetes</taxon>
        <taxon>Kitasatosporales</taxon>
        <taxon>Streptomycetaceae</taxon>
        <taxon>Streptomyces</taxon>
        <taxon>Streptomyces albidoflavus group</taxon>
    </lineage>
</organism>
<dbReference type="RefSeq" id="WP_175457619.1">
    <property type="nucleotide sequence ID" value="NZ_JAANNT010000033.1"/>
</dbReference>
<protein>
    <submittedName>
        <fullName evidence="1">Uncharacterized protein</fullName>
    </submittedName>
</protein>
<dbReference type="AlphaFoldDB" id="A0A7Y6KIY1"/>